<evidence type="ECO:0000313" key="2">
    <source>
        <dbReference type="EMBL" id="PGH14357.1"/>
    </source>
</evidence>
<dbReference type="PANTHER" id="PTHR32026">
    <property type="entry name" value="METHYLTRANSFERASE-LIKE PROTEIN 24"/>
    <property type="match status" value="1"/>
</dbReference>
<dbReference type="AlphaFoldDB" id="A0A2B7Y0W8"/>
<organism evidence="2 3">
    <name type="scientific">Polytolypa hystricis (strain UAMH7299)</name>
    <dbReference type="NCBI Taxonomy" id="1447883"/>
    <lineage>
        <taxon>Eukaryota</taxon>
        <taxon>Fungi</taxon>
        <taxon>Dikarya</taxon>
        <taxon>Ascomycota</taxon>
        <taxon>Pezizomycotina</taxon>
        <taxon>Eurotiomycetes</taxon>
        <taxon>Eurotiomycetidae</taxon>
        <taxon>Onygenales</taxon>
        <taxon>Onygenales incertae sedis</taxon>
        <taxon>Polytolypa</taxon>
    </lineage>
</organism>
<sequence length="329" mass="37508">MGAIMLRSRPSLALGLVVISLILLFIAFNGGHSDGIKQSLSSGYHAVTSGSNNDLKSRLEHSERLWRKNLAGRKHMRKAYGADPTKGRAWPNEYVMPYNIYDFVYPAFNCPHDVERVGRVGDGGKWVCGMTRYEANKDRPCVVYAFGVNDDSSFENEILRRTNCEIWGYDYTVKSWGKQLVQNLAYRAHFSQCGIANVTDEKRSPPFYSVKDLMRINGHDYIDIMKMDIEGSEFDSLGTFLEEYSSPDQELPVGQLLLETHMREVRDNDGYSMPKSLDEWIAFWESLEAKGLRPSFLEPNLLATYKQKKLAYAETTLINIVDKRSLLVN</sequence>
<name>A0A2B7Y0W8_POLH7</name>
<dbReference type="Pfam" id="PF13383">
    <property type="entry name" value="Methyltransf_22"/>
    <property type="match status" value="1"/>
</dbReference>
<dbReference type="PANTHER" id="PTHR32026:SF10">
    <property type="entry name" value="METHYLTRANSFERASE-LIKE PROTEIN 24-RELATED"/>
    <property type="match status" value="1"/>
</dbReference>
<feature type="domain" description="Methyltransferase" evidence="1">
    <location>
        <begin position="73"/>
        <end position="242"/>
    </location>
</feature>
<gene>
    <name evidence="2" type="ORF">AJ80_05947</name>
</gene>
<evidence type="ECO:0000259" key="1">
    <source>
        <dbReference type="Pfam" id="PF13383"/>
    </source>
</evidence>
<accession>A0A2B7Y0W8</accession>
<proteinExistence type="predicted"/>
<dbReference type="Proteomes" id="UP000224634">
    <property type="component" value="Unassembled WGS sequence"/>
</dbReference>
<comment type="caution">
    <text evidence="2">The sequence shown here is derived from an EMBL/GenBank/DDBJ whole genome shotgun (WGS) entry which is preliminary data.</text>
</comment>
<dbReference type="EMBL" id="PDNA01000094">
    <property type="protein sequence ID" value="PGH14357.1"/>
    <property type="molecule type" value="Genomic_DNA"/>
</dbReference>
<dbReference type="InterPro" id="IPR026913">
    <property type="entry name" value="METTL24"/>
</dbReference>
<dbReference type="OrthoDB" id="10006218at2759"/>
<protein>
    <recommendedName>
        <fullName evidence="1">Methyltransferase domain-containing protein</fullName>
    </recommendedName>
</protein>
<dbReference type="STRING" id="1447883.A0A2B7Y0W8"/>
<dbReference type="InterPro" id="IPR025714">
    <property type="entry name" value="Methyltranfer_dom"/>
</dbReference>
<evidence type="ECO:0000313" key="3">
    <source>
        <dbReference type="Proteomes" id="UP000224634"/>
    </source>
</evidence>
<keyword evidence="3" id="KW-1185">Reference proteome</keyword>
<reference evidence="2 3" key="1">
    <citation type="submission" date="2017-10" db="EMBL/GenBank/DDBJ databases">
        <title>Comparative genomics in systemic dimorphic fungi from Ajellomycetaceae.</title>
        <authorList>
            <person name="Munoz J.F."/>
            <person name="Mcewen J.G."/>
            <person name="Clay O.K."/>
            <person name="Cuomo C.A."/>
        </authorList>
    </citation>
    <scope>NUCLEOTIDE SEQUENCE [LARGE SCALE GENOMIC DNA]</scope>
    <source>
        <strain evidence="2 3">UAMH7299</strain>
    </source>
</reference>